<keyword evidence="3" id="KW-1185">Reference proteome</keyword>
<comment type="caution">
    <text evidence="2">The sequence shown here is derived from an EMBL/GenBank/DDBJ whole genome shotgun (WGS) entry which is preliminary data.</text>
</comment>
<evidence type="ECO:0000313" key="2">
    <source>
        <dbReference type="EMBL" id="GBG62778.1"/>
    </source>
</evidence>
<dbReference type="Gramene" id="GBG62778">
    <property type="protein sequence ID" value="GBG62778"/>
    <property type="gene ID" value="CBR_g32367"/>
</dbReference>
<feature type="region of interest" description="Disordered" evidence="1">
    <location>
        <begin position="127"/>
        <end position="157"/>
    </location>
</feature>
<dbReference type="EMBL" id="BFEA01000032">
    <property type="protein sequence ID" value="GBG62778.1"/>
    <property type="molecule type" value="Genomic_DNA"/>
</dbReference>
<accession>A0A388JYC0</accession>
<evidence type="ECO:0000256" key="1">
    <source>
        <dbReference type="SAM" id="MobiDB-lite"/>
    </source>
</evidence>
<dbReference type="AlphaFoldDB" id="A0A388JYC0"/>
<sequence>MKMSFIGDLVRRHNGALRPIVPPRAAAAPLVHVSEDSISDGPSEEQHPSLGNVAQKTISVHDGAVDEKPAVRGAGEETGLTIHTVDGGTLPLSRSPLLCGGVGEPDVEMKVMEAMSFGCGTTTMTDADPQAAQASGPPATDVTGPVQGPSGRTSTDVVSHKVILRLEDGEITPVTTRTRNEDVCPTGSRRRTGDLLSIGSALDNIPDIRTLISQTLPHVQPPPLDGGTTRDTGGGDIGLTCPPQSLPRTCNMLAMDSVLDDIHDGGERGDDEFGGNTLISPLLLRIPPPYLDGGPTRDAGDRGFDEFNRDTILPPIHSMTPTVFRNVVQVYENVFFKDIPEDVVHHRSEGGGCIGEAEWHHRELIVTEARPKGGLRLVLCAYVDLVVTATKIDLREKEVVCQTVKQLIRSRHEIDVLNDVTVRTVTVNAEAKGSVRFASKEDGSTPRGVVRFENEYLGRPFGLCATEPTRPRSAKDKVVPSLQHVEVCGGMVAPRRLGTIRWLEGEGEVEIRDRLIKEALRLVIPEGNGDRRAGPRDFVMLAYRKPLYGDRFLEVSYIYSGVRGRIEILIGASGDIILAEELYLRSVADEEMAKCIAYICKIDPATPIEISYVVSESVATQVLNDEVPDMKSQTTALSHEGVPLIIIDRGGGGNRTMVGMQGLVDTAVEVVGVEEVGGGVLQEAAVEVGVVCTVEVGVVCVVVTTVMGGVVPSSVVTRSRKDDTSTFMSSREAVTELSAWRIAERSGVAVFAGGCSPVRLRAMLSTESARREPMLMLEAPSAIGVDECEAAGEDGEEEVTAAGEAVAATAAMAAAALAAARWEFLVLRVMRRVGGGRKGA</sequence>
<dbReference type="Proteomes" id="UP000265515">
    <property type="component" value="Unassembled WGS sequence"/>
</dbReference>
<evidence type="ECO:0000313" key="3">
    <source>
        <dbReference type="Proteomes" id="UP000265515"/>
    </source>
</evidence>
<proteinExistence type="predicted"/>
<name>A0A388JYC0_CHABU</name>
<gene>
    <name evidence="2" type="ORF">CBR_g32367</name>
</gene>
<organism evidence="2 3">
    <name type="scientific">Chara braunii</name>
    <name type="common">Braun's stonewort</name>
    <dbReference type="NCBI Taxonomy" id="69332"/>
    <lineage>
        <taxon>Eukaryota</taxon>
        <taxon>Viridiplantae</taxon>
        <taxon>Streptophyta</taxon>
        <taxon>Charophyceae</taxon>
        <taxon>Charales</taxon>
        <taxon>Characeae</taxon>
        <taxon>Chara</taxon>
    </lineage>
</organism>
<reference evidence="2 3" key="1">
    <citation type="journal article" date="2018" name="Cell">
        <title>The Chara Genome: Secondary Complexity and Implications for Plant Terrestrialization.</title>
        <authorList>
            <person name="Nishiyama T."/>
            <person name="Sakayama H."/>
            <person name="Vries J.D."/>
            <person name="Buschmann H."/>
            <person name="Saint-Marcoux D."/>
            <person name="Ullrich K.K."/>
            <person name="Haas F.B."/>
            <person name="Vanderstraeten L."/>
            <person name="Becker D."/>
            <person name="Lang D."/>
            <person name="Vosolsobe S."/>
            <person name="Rombauts S."/>
            <person name="Wilhelmsson P.K.I."/>
            <person name="Janitza P."/>
            <person name="Kern R."/>
            <person name="Heyl A."/>
            <person name="Rumpler F."/>
            <person name="Villalobos L.I.A.C."/>
            <person name="Clay J.M."/>
            <person name="Skokan R."/>
            <person name="Toyoda A."/>
            <person name="Suzuki Y."/>
            <person name="Kagoshima H."/>
            <person name="Schijlen E."/>
            <person name="Tajeshwar N."/>
            <person name="Catarino B."/>
            <person name="Hetherington A.J."/>
            <person name="Saltykova A."/>
            <person name="Bonnot C."/>
            <person name="Breuninger H."/>
            <person name="Symeonidi A."/>
            <person name="Radhakrishnan G.V."/>
            <person name="Van Nieuwerburgh F."/>
            <person name="Deforce D."/>
            <person name="Chang C."/>
            <person name="Karol K.G."/>
            <person name="Hedrich R."/>
            <person name="Ulvskov P."/>
            <person name="Glockner G."/>
            <person name="Delwiche C.F."/>
            <person name="Petrasek J."/>
            <person name="Van de Peer Y."/>
            <person name="Friml J."/>
            <person name="Beilby M."/>
            <person name="Dolan L."/>
            <person name="Kohara Y."/>
            <person name="Sugano S."/>
            <person name="Fujiyama A."/>
            <person name="Delaux P.-M."/>
            <person name="Quint M."/>
            <person name="TheiBen G."/>
            <person name="Hagemann M."/>
            <person name="Harholt J."/>
            <person name="Dunand C."/>
            <person name="Zachgo S."/>
            <person name="Langdale J."/>
            <person name="Maumus F."/>
            <person name="Straeten D.V.D."/>
            <person name="Gould S.B."/>
            <person name="Rensing S.A."/>
        </authorList>
    </citation>
    <scope>NUCLEOTIDE SEQUENCE [LARGE SCALE GENOMIC DNA]</scope>
    <source>
        <strain evidence="2 3">S276</strain>
    </source>
</reference>
<protein>
    <submittedName>
        <fullName evidence="2">Uncharacterized protein</fullName>
    </submittedName>
</protein>